<dbReference type="PANTHER" id="PTHR11017:SF402">
    <property type="entry name" value="TIR DOMAIN-CONTAINING PROTEIN"/>
    <property type="match status" value="1"/>
</dbReference>
<keyword evidence="10" id="KW-1185">Reference proteome</keyword>
<gene>
    <name evidence="9" type="ORF">Bca52824_078412</name>
</gene>
<dbReference type="Pfam" id="PF23282">
    <property type="entry name" value="WHD_ROQ1"/>
    <property type="match status" value="2"/>
</dbReference>
<accession>A0A8X7PXR2</accession>
<evidence type="ECO:0000256" key="1">
    <source>
        <dbReference type="ARBA" id="ARBA00011982"/>
    </source>
</evidence>
<dbReference type="PANTHER" id="PTHR11017">
    <property type="entry name" value="LEUCINE-RICH REPEAT-CONTAINING PROTEIN"/>
    <property type="match status" value="1"/>
</dbReference>
<dbReference type="PROSITE" id="PS50104">
    <property type="entry name" value="TIR"/>
    <property type="match status" value="2"/>
</dbReference>
<keyword evidence="3" id="KW-0677">Repeat</keyword>
<dbReference type="FunFam" id="3.40.50.10140:FF:000007">
    <property type="entry name" value="Disease resistance protein (TIR-NBS-LRR class)"/>
    <property type="match status" value="1"/>
</dbReference>
<keyword evidence="5" id="KW-0611">Plant defense</keyword>
<dbReference type="SUPFAM" id="SSF52058">
    <property type="entry name" value="L domain-like"/>
    <property type="match status" value="1"/>
</dbReference>
<dbReference type="Gene3D" id="1.10.8.430">
    <property type="entry name" value="Helical domain of apoptotic protease-activating factors"/>
    <property type="match status" value="1"/>
</dbReference>
<dbReference type="Gene3D" id="3.40.50.300">
    <property type="entry name" value="P-loop containing nucleotide triphosphate hydrolases"/>
    <property type="match status" value="1"/>
</dbReference>
<dbReference type="PRINTS" id="PR00364">
    <property type="entry name" value="DISEASERSIST"/>
</dbReference>
<dbReference type="InterPro" id="IPR011713">
    <property type="entry name" value="Leu-rich_rpt_3"/>
</dbReference>
<dbReference type="SMART" id="SM00255">
    <property type="entry name" value="TIR"/>
    <property type="match status" value="2"/>
</dbReference>
<dbReference type="GO" id="GO:0043531">
    <property type="term" value="F:ADP binding"/>
    <property type="evidence" value="ECO:0007669"/>
    <property type="project" value="InterPro"/>
</dbReference>
<feature type="domain" description="TIR" evidence="8">
    <location>
        <begin position="15"/>
        <end position="178"/>
    </location>
</feature>
<dbReference type="InterPro" id="IPR044974">
    <property type="entry name" value="Disease_R_plants"/>
</dbReference>
<dbReference type="InterPro" id="IPR027417">
    <property type="entry name" value="P-loop_NTPase"/>
</dbReference>
<organism evidence="9 10">
    <name type="scientific">Brassica carinata</name>
    <name type="common">Ethiopian mustard</name>
    <name type="synonym">Abyssinian cabbage</name>
    <dbReference type="NCBI Taxonomy" id="52824"/>
    <lineage>
        <taxon>Eukaryota</taxon>
        <taxon>Viridiplantae</taxon>
        <taxon>Streptophyta</taxon>
        <taxon>Embryophyta</taxon>
        <taxon>Tracheophyta</taxon>
        <taxon>Spermatophyta</taxon>
        <taxon>Magnoliopsida</taxon>
        <taxon>eudicotyledons</taxon>
        <taxon>Gunneridae</taxon>
        <taxon>Pentapetalae</taxon>
        <taxon>rosids</taxon>
        <taxon>malvids</taxon>
        <taxon>Brassicales</taxon>
        <taxon>Brassicaceae</taxon>
        <taxon>Brassiceae</taxon>
        <taxon>Brassica</taxon>
    </lineage>
</organism>
<evidence type="ECO:0000256" key="2">
    <source>
        <dbReference type="ARBA" id="ARBA00022614"/>
    </source>
</evidence>
<comment type="catalytic activity">
    <reaction evidence="7">
        <text>NAD(+) + H2O = ADP-D-ribose + nicotinamide + H(+)</text>
        <dbReference type="Rhea" id="RHEA:16301"/>
        <dbReference type="ChEBI" id="CHEBI:15377"/>
        <dbReference type="ChEBI" id="CHEBI:15378"/>
        <dbReference type="ChEBI" id="CHEBI:17154"/>
        <dbReference type="ChEBI" id="CHEBI:57540"/>
        <dbReference type="ChEBI" id="CHEBI:57967"/>
        <dbReference type="EC" id="3.2.2.6"/>
    </reaction>
    <physiologicalReaction direction="left-to-right" evidence="7">
        <dbReference type="Rhea" id="RHEA:16302"/>
    </physiologicalReaction>
</comment>
<name>A0A8X7PXR2_BRACI</name>
<dbReference type="InterPro" id="IPR002182">
    <property type="entry name" value="NB-ARC"/>
</dbReference>
<dbReference type="Proteomes" id="UP000886595">
    <property type="component" value="Unassembled WGS sequence"/>
</dbReference>
<feature type="domain" description="TIR" evidence="8">
    <location>
        <begin position="915"/>
        <end position="1067"/>
    </location>
</feature>
<protein>
    <recommendedName>
        <fullName evidence="1">ADP-ribosyl cyclase/cyclic ADP-ribose hydrolase</fullName>
        <ecNumber evidence="1">3.2.2.6</ecNumber>
    </recommendedName>
</protein>
<dbReference type="GO" id="GO:0007165">
    <property type="term" value="P:signal transduction"/>
    <property type="evidence" value="ECO:0007669"/>
    <property type="project" value="InterPro"/>
</dbReference>
<evidence type="ECO:0000256" key="6">
    <source>
        <dbReference type="ARBA" id="ARBA00023027"/>
    </source>
</evidence>
<evidence type="ECO:0000256" key="3">
    <source>
        <dbReference type="ARBA" id="ARBA00022737"/>
    </source>
</evidence>
<dbReference type="GO" id="GO:0061809">
    <property type="term" value="F:NAD+ nucleosidase activity, cyclic ADP-ribose generating"/>
    <property type="evidence" value="ECO:0007669"/>
    <property type="project" value="UniProtKB-EC"/>
</dbReference>
<dbReference type="InterPro" id="IPR000157">
    <property type="entry name" value="TIR_dom"/>
</dbReference>
<dbReference type="InterPro" id="IPR035897">
    <property type="entry name" value="Toll_tir_struct_dom_sf"/>
</dbReference>
<comment type="caution">
    <text evidence="9">The sequence shown here is derived from an EMBL/GenBank/DDBJ whole genome shotgun (WGS) entry which is preliminary data.</text>
</comment>
<dbReference type="Pfam" id="PF07725">
    <property type="entry name" value="LRR_3"/>
    <property type="match status" value="1"/>
</dbReference>
<dbReference type="SUPFAM" id="SSF52540">
    <property type="entry name" value="P-loop containing nucleoside triphosphate hydrolases"/>
    <property type="match status" value="1"/>
</dbReference>
<dbReference type="AlphaFoldDB" id="A0A8X7PXR2"/>
<dbReference type="EMBL" id="JAAMPC010000015">
    <property type="protein sequence ID" value="KAG2259118.1"/>
    <property type="molecule type" value="Genomic_DNA"/>
</dbReference>
<reference evidence="9 10" key="1">
    <citation type="submission" date="2020-02" db="EMBL/GenBank/DDBJ databases">
        <authorList>
            <person name="Ma Q."/>
            <person name="Huang Y."/>
            <person name="Song X."/>
            <person name="Pei D."/>
        </authorList>
    </citation>
    <scope>NUCLEOTIDE SEQUENCE [LARGE SCALE GENOMIC DNA]</scope>
    <source>
        <strain evidence="9">Sxm20200214</strain>
        <tissue evidence="9">Leaf</tissue>
    </source>
</reference>
<dbReference type="FunFam" id="1.10.8.430:FF:000002">
    <property type="entry name" value="Disease resistance protein (TIR-NBS-LRR class)"/>
    <property type="match status" value="1"/>
</dbReference>
<dbReference type="Gene3D" id="3.80.10.10">
    <property type="entry name" value="Ribonuclease Inhibitor"/>
    <property type="match status" value="1"/>
</dbReference>
<evidence type="ECO:0000259" key="8">
    <source>
        <dbReference type="PROSITE" id="PS50104"/>
    </source>
</evidence>
<dbReference type="InterPro" id="IPR036390">
    <property type="entry name" value="WH_DNA-bd_sf"/>
</dbReference>
<evidence type="ECO:0000313" key="10">
    <source>
        <dbReference type="Proteomes" id="UP000886595"/>
    </source>
</evidence>
<dbReference type="Pfam" id="PF00931">
    <property type="entry name" value="NB-ARC"/>
    <property type="match status" value="1"/>
</dbReference>
<dbReference type="FunFam" id="3.40.50.300:FF:001002">
    <property type="entry name" value="Disease resistance protein (TIR-NBS-LRR class)"/>
    <property type="match status" value="1"/>
</dbReference>
<dbReference type="GO" id="GO:0006952">
    <property type="term" value="P:defense response"/>
    <property type="evidence" value="ECO:0007669"/>
    <property type="project" value="UniProtKB-KW"/>
</dbReference>
<dbReference type="EC" id="3.2.2.6" evidence="1"/>
<sequence length="1244" mass="143205">MASSSSSSSAVIIHCAHDVFLSFTGYDVRRKFRSHFLKELDRKLITFKDDEMERGRSIAPELIKAIQGSRISVVAFSENFANSSWCLDELVEIMRCRENRGQMVIPIFYEVDPSHVRKQTHTFGEIFEWTCNGKTEEQKHMWRQALTNAANIVGEDSRNWHDEAKLVEKIVNDVSSKLNSTESNDFDDMVGIKSHMKSMNSMLNLESEEVIMVGVWGLCGVGKTTIGRALFSQLSCQFQGSIFIDKTKKNFTRAKSDDYNTHLFLQTQFLAEVLDQKDIKIHGLGAVEERLGHKRVLVVFDDMDDQVLLNALVRKTTWFGPRSRIVVISEDRQFLRARGIGSDRIYEVALPSEELALQMFCRCAFHQDSPPDGFIELATEAVNLTGNLPLCLNVLGSSLEGVKKEEWADRMPQLRICMAKQIDKTLRDSYDRLKEEDKAIFRHIACLFNHKPRDYVIRLLEDSKLDVDVGLVTLAERCLIQISGDNIITMHEFLQEMGREIVRQPCIQEPGEREFLMECQEICDVLVDGTGTKSVLGIFLNLSEMKDTLCIGEEVFRGMTNLRFLRIYGFAREDTEIGLIFRHLNLSSFKWWGGSPKRKPLTEGKHHMGRQLRLLEWWWYPMIRMPSYICAENLVELKMPDSQLEFLWGGVQLLNNLKKIDLRRSKKLAKLPNLSTGTNLEELCLEDCWSLWTITSSIRYLQKLRKLDMKRCKKLWDFPTDIDLESLHSLNLSGCSKLESFPHISRNISNLVLDETKIEDVPERIEDISGLNYILMTGFSNLKHFSSNISKLKHLEMMLFAVATTTDNSGIVHNRANDVFLSFHREDVHKAFVSYLQKEFMRDQDLSTNVVNEIRSSRIAIVILTDNYMDVPERIEDISGLNYILMTGFSNLKHFSSNISKLKHLEMMLFAVATTTDNSGIVHNRANDVFLSFHREDVHKAFVSYLQKEFMRDQDLSTNVVNEIRSSRIAIVILTDNYMGSKRCLDELMEIIKCSEEIGQKVIPVYYGVDTVILSKQIQDIVKTESYPKKLRQAFTAVTQLQGYNFSTWDPENAVSQMLADDISFAPKELSDVEALKLQFNGLMLMEKLLFCHIACFFNNETYENVTQLLKDSLFDVGGSLEILCKKSLIQISVARVIIMRPVLQKIGRDEVLAEFINVPANRQFLMDTEGCDLLINLTDNTKRIYGISFNVSEMEQRLARDERLKGMKRLRFVRMYKDSLYGKEVRVHLVIGLHSLWYRLSNI</sequence>
<dbReference type="SUPFAM" id="SSF46785">
    <property type="entry name" value="Winged helix' DNA-binding domain"/>
    <property type="match status" value="1"/>
</dbReference>
<keyword evidence="4" id="KW-0378">Hydrolase</keyword>
<dbReference type="InterPro" id="IPR032675">
    <property type="entry name" value="LRR_dom_sf"/>
</dbReference>
<dbReference type="Gene3D" id="3.40.50.10140">
    <property type="entry name" value="Toll/interleukin-1 receptor homology (TIR) domain"/>
    <property type="match status" value="3"/>
</dbReference>
<evidence type="ECO:0000256" key="5">
    <source>
        <dbReference type="ARBA" id="ARBA00022821"/>
    </source>
</evidence>
<keyword evidence="2" id="KW-0433">Leucine-rich repeat</keyword>
<proteinExistence type="predicted"/>
<keyword evidence="6" id="KW-0520">NAD</keyword>
<evidence type="ECO:0000313" key="9">
    <source>
        <dbReference type="EMBL" id="KAG2259118.1"/>
    </source>
</evidence>
<dbReference type="OrthoDB" id="1048841at2759"/>
<dbReference type="SUPFAM" id="SSF52200">
    <property type="entry name" value="Toll/Interleukin receptor TIR domain"/>
    <property type="match status" value="3"/>
</dbReference>
<evidence type="ECO:0000256" key="7">
    <source>
        <dbReference type="ARBA" id="ARBA00047304"/>
    </source>
</evidence>
<dbReference type="InterPro" id="IPR042197">
    <property type="entry name" value="Apaf_helical"/>
</dbReference>
<evidence type="ECO:0000256" key="4">
    <source>
        <dbReference type="ARBA" id="ARBA00022801"/>
    </source>
</evidence>
<dbReference type="InterPro" id="IPR058192">
    <property type="entry name" value="WHD_ROQ1-like"/>
</dbReference>
<dbReference type="Pfam" id="PF01582">
    <property type="entry name" value="TIR"/>
    <property type="match status" value="2"/>
</dbReference>